<feature type="compositionally biased region" description="Acidic residues" evidence="1">
    <location>
        <begin position="67"/>
        <end position="89"/>
    </location>
</feature>
<protein>
    <submittedName>
        <fullName evidence="2">Uncharacterized protein</fullName>
    </submittedName>
</protein>
<gene>
    <name evidence="2" type="ORF">AOQ84DRAFT_371282</name>
</gene>
<feature type="compositionally biased region" description="Acidic residues" evidence="1">
    <location>
        <begin position="11"/>
        <end position="21"/>
    </location>
</feature>
<evidence type="ECO:0000256" key="1">
    <source>
        <dbReference type="SAM" id="MobiDB-lite"/>
    </source>
</evidence>
<accession>A0A8E2FCE2</accession>
<feature type="compositionally biased region" description="Acidic residues" evidence="1">
    <location>
        <begin position="136"/>
        <end position="145"/>
    </location>
</feature>
<reference evidence="2 3" key="1">
    <citation type="journal article" date="2016" name="Nat. Commun.">
        <title>Ectomycorrhizal ecology is imprinted in the genome of the dominant symbiotic fungus Cenococcum geophilum.</title>
        <authorList>
            <consortium name="DOE Joint Genome Institute"/>
            <person name="Peter M."/>
            <person name="Kohler A."/>
            <person name="Ohm R.A."/>
            <person name="Kuo A."/>
            <person name="Krutzmann J."/>
            <person name="Morin E."/>
            <person name="Arend M."/>
            <person name="Barry K.W."/>
            <person name="Binder M."/>
            <person name="Choi C."/>
            <person name="Clum A."/>
            <person name="Copeland A."/>
            <person name="Grisel N."/>
            <person name="Haridas S."/>
            <person name="Kipfer T."/>
            <person name="LaButti K."/>
            <person name="Lindquist E."/>
            <person name="Lipzen A."/>
            <person name="Maire R."/>
            <person name="Meier B."/>
            <person name="Mihaltcheva S."/>
            <person name="Molinier V."/>
            <person name="Murat C."/>
            <person name="Poggeler S."/>
            <person name="Quandt C.A."/>
            <person name="Sperisen C."/>
            <person name="Tritt A."/>
            <person name="Tisserant E."/>
            <person name="Crous P.W."/>
            <person name="Henrissat B."/>
            <person name="Nehls U."/>
            <person name="Egli S."/>
            <person name="Spatafora J.W."/>
            <person name="Grigoriev I.V."/>
            <person name="Martin F.M."/>
        </authorList>
    </citation>
    <scope>NUCLEOTIDE SEQUENCE [LARGE SCALE GENOMIC DNA]</scope>
    <source>
        <strain evidence="2 3">CBS 207.34</strain>
    </source>
</reference>
<dbReference type="EMBL" id="KV748577">
    <property type="protein sequence ID" value="OCL14421.1"/>
    <property type="molecule type" value="Genomic_DNA"/>
</dbReference>
<proteinExistence type="predicted"/>
<evidence type="ECO:0000313" key="2">
    <source>
        <dbReference type="EMBL" id="OCL14421.1"/>
    </source>
</evidence>
<organism evidence="2 3">
    <name type="scientific">Glonium stellatum</name>
    <dbReference type="NCBI Taxonomy" id="574774"/>
    <lineage>
        <taxon>Eukaryota</taxon>
        <taxon>Fungi</taxon>
        <taxon>Dikarya</taxon>
        <taxon>Ascomycota</taxon>
        <taxon>Pezizomycotina</taxon>
        <taxon>Dothideomycetes</taxon>
        <taxon>Pleosporomycetidae</taxon>
        <taxon>Gloniales</taxon>
        <taxon>Gloniaceae</taxon>
        <taxon>Glonium</taxon>
    </lineage>
</organism>
<evidence type="ECO:0000313" key="3">
    <source>
        <dbReference type="Proteomes" id="UP000250140"/>
    </source>
</evidence>
<sequence length="145" mass="16006">MSPLVLKSSSESDDEIDDDEGEETLRRLFSRLHKSPNELLDVALTLEAVPIVRKAMAVLCEIFESDDNTSDISDTNEVESMDSEDDYDYPEINTGSYETGSFVITDDEKEDGNASYVDVGEEDESDSSSWGSAIGFDDEIEPSTP</sequence>
<dbReference type="AlphaFoldDB" id="A0A8E2FCE2"/>
<keyword evidence="3" id="KW-1185">Reference proteome</keyword>
<name>A0A8E2FCE2_9PEZI</name>
<dbReference type="Proteomes" id="UP000250140">
    <property type="component" value="Unassembled WGS sequence"/>
</dbReference>
<feature type="region of interest" description="Disordered" evidence="1">
    <location>
        <begin position="1"/>
        <end position="21"/>
    </location>
</feature>
<feature type="region of interest" description="Disordered" evidence="1">
    <location>
        <begin position="67"/>
        <end position="145"/>
    </location>
</feature>